<organism evidence="2 3">
    <name type="scientific">Plectus sambesii</name>
    <dbReference type="NCBI Taxonomy" id="2011161"/>
    <lineage>
        <taxon>Eukaryota</taxon>
        <taxon>Metazoa</taxon>
        <taxon>Ecdysozoa</taxon>
        <taxon>Nematoda</taxon>
        <taxon>Chromadorea</taxon>
        <taxon>Plectida</taxon>
        <taxon>Plectina</taxon>
        <taxon>Plectoidea</taxon>
        <taxon>Plectidae</taxon>
        <taxon>Plectus</taxon>
    </lineage>
</organism>
<evidence type="ECO:0000313" key="3">
    <source>
        <dbReference type="WBParaSite" id="PSAMB.scaffold1769size27961.g14858.t1"/>
    </source>
</evidence>
<accession>A0A914VC11</accession>
<sequence>MSAIDDKKLSSNVLQMKFMQRSKRRMDQEEVDVTQKELQKEYLASEEVDSTQPGPSTRSSSKARTIIYEQRFDLLEDLLFGRMSFKGFNPDVEKLMVYYHELKNGGKGDLEDGELDESKDIQDDEMANRLGAASTVGKRFKTKRQRANDNDKGAGRNSKEDSAQSVPEKRRKFMKPRD</sequence>
<feature type="compositionally biased region" description="Basic residues" evidence="1">
    <location>
        <begin position="169"/>
        <end position="178"/>
    </location>
</feature>
<dbReference type="GO" id="GO:0000460">
    <property type="term" value="P:maturation of 5.8S rRNA"/>
    <property type="evidence" value="ECO:0007669"/>
    <property type="project" value="TreeGrafter"/>
</dbReference>
<dbReference type="AlphaFoldDB" id="A0A914VC11"/>
<feature type="compositionally biased region" description="Basic and acidic residues" evidence="1">
    <location>
        <begin position="105"/>
        <end position="121"/>
    </location>
</feature>
<feature type="compositionally biased region" description="Polar residues" evidence="1">
    <location>
        <begin position="50"/>
        <end position="63"/>
    </location>
</feature>
<evidence type="ECO:0000256" key="1">
    <source>
        <dbReference type="SAM" id="MobiDB-lite"/>
    </source>
</evidence>
<feature type="region of interest" description="Disordered" evidence="1">
    <location>
        <begin position="105"/>
        <end position="178"/>
    </location>
</feature>
<feature type="region of interest" description="Disordered" evidence="1">
    <location>
        <begin position="41"/>
        <end position="63"/>
    </location>
</feature>
<keyword evidence="2" id="KW-1185">Reference proteome</keyword>
<protein>
    <submittedName>
        <fullName evidence="3">M-phase phosphoprotein 6</fullName>
    </submittedName>
</protein>
<name>A0A914VC11_9BILA</name>
<reference evidence="3" key="1">
    <citation type="submission" date="2022-11" db="UniProtKB">
        <authorList>
            <consortium name="WormBaseParasite"/>
        </authorList>
    </citation>
    <scope>IDENTIFICATION</scope>
</reference>
<dbReference type="WBParaSite" id="PSAMB.scaffold1769size27961.g14858.t1">
    <property type="protein sequence ID" value="PSAMB.scaffold1769size27961.g14858.t1"/>
    <property type="gene ID" value="PSAMB.scaffold1769size27961.g14858"/>
</dbReference>
<evidence type="ECO:0000313" key="2">
    <source>
        <dbReference type="Proteomes" id="UP000887566"/>
    </source>
</evidence>
<dbReference type="PANTHER" id="PTHR13582">
    <property type="entry name" value="M-PHASE PHOSPHOPROTEIN 6"/>
    <property type="match status" value="1"/>
</dbReference>
<dbReference type="Proteomes" id="UP000887566">
    <property type="component" value="Unplaced"/>
</dbReference>
<feature type="compositionally biased region" description="Basic and acidic residues" evidence="1">
    <location>
        <begin position="146"/>
        <end position="162"/>
    </location>
</feature>
<dbReference type="Pfam" id="PF10175">
    <property type="entry name" value="MPP6"/>
    <property type="match status" value="1"/>
</dbReference>
<proteinExistence type="predicted"/>
<dbReference type="PANTHER" id="PTHR13582:SF0">
    <property type="entry name" value="M-PHASE PHOSPHOPROTEIN 6"/>
    <property type="match status" value="1"/>
</dbReference>
<dbReference type="InterPro" id="IPR019324">
    <property type="entry name" value="MPP6"/>
</dbReference>